<evidence type="ECO:0000256" key="5">
    <source>
        <dbReference type="ARBA" id="ARBA00023014"/>
    </source>
</evidence>
<name>A0A6J6Y500_9ZZZZ</name>
<gene>
    <name evidence="8" type="ORF">UFOPK3119_00058</name>
</gene>
<evidence type="ECO:0000256" key="2">
    <source>
        <dbReference type="ARBA" id="ARBA00007185"/>
    </source>
</evidence>
<dbReference type="InterPro" id="IPR015928">
    <property type="entry name" value="Aconitase/3IPM_dehydase_swvl"/>
</dbReference>
<dbReference type="Gene3D" id="3.20.19.10">
    <property type="entry name" value="Aconitase, domain 4"/>
    <property type="match status" value="1"/>
</dbReference>
<dbReference type="SUPFAM" id="SSF52016">
    <property type="entry name" value="LeuD/IlvD-like"/>
    <property type="match status" value="1"/>
</dbReference>
<keyword evidence="3" id="KW-0479">Metal-binding</keyword>
<evidence type="ECO:0000313" key="8">
    <source>
        <dbReference type="EMBL" id="CAB4802316.1"/>
    </source>
</evidence>
<evidence type="ECO:0000256" key="3">
    <source>
        <dbReference type="ARBA" id="ARBA00022723"/>
    </source>
</evidence>
<dbReference type="GO" id="GO:0016829">
    <property type="term" value="F:lyase activity"/>
    <property type="evidence" value="ECO:0007669"/>
    <property type="project" value="UniProtKB-KW"/>
</dbReference>
<dbReference type="FunFam" id="3.20.19.10:FF:000001">
    <property type="entry name" value="Aconitate hydratase"/>
    <property type="match status" value="1"/>
</dbReference>
<proteinExistence type="inferred from homology"/>
<reference evidence="8" key="1">
    <citation type="submission" date="2020-05" db="EMBL/GenBank/DDBJ databases">
        <authorList>
            <person name="Chiriac C."/>
            <person name="Salcher M."/>
            <person name="Ghai R."/>
            <person name="Kavagutti S V."/>
        </authorList>
    </citation>
    <scope>NUCLEOTIDE SEQUENCE</scope>
</reference>
<evidence type="ECO:0000259" key="7">
    <source>
        <dbReference type="Pfam" id="PF00694"/>
    </source>
</evidence>
<keyword evidence="6" id="KW-0456">Lyase</keyword>
<evidence type="ECO:0000256" key="1">
    <source>
        <dbReference type="ARBA" id="ARBA00001966"/>
    </source>
</evidence>
<dbReference type="Gene3D" id="6.10.190.10">
    <property type="match status" value="1"/>
</dbReference>
<evidence type="ECO:0000256" key="6">
    <source>
        <dbReference type="ARBA" id="ARBA00023239"/>
    </source>
</evidence>
<keyword evidence="5" id="KW-0411">Iron-sulfur</keyword>
<dbReference type="GO" id="GO:0051536">
    <property type="term" value="F:iron-sulfur cluster binding"/>
    <property type="evidence" value="ECO:0007669"/>
    <property type="project" value="UniProtKB-KW"/>
</dbReference>
<evidence type="ECO:0000256" key="4">
    <source>
        <dbReference type="ARBA" id="ARBA00023004"/>
    </source>
</evidence>
<dbReference type="InterPro" id="IPR036008">
    <property type="entry name" value="Aconitase_4Fe-4S_dom"/>
</dbReference>
<dbReference type="InterPro" id="IPR044137">
    <property type="entry name" value="AcnA_IRP_Swivel"/>
</dbReference>
<dbReference type="SUPFAM" id="SSF53732">
    <property type="entry name" value="Aconitase iron-sulfur domain"/>
    <property type="match status" value="1"/>
</dbReference>
<dbReference type="EMBL" id="CAFAAX010000002">
    <property type="protein sequence ID" value="CAB4802316.1"/>
    <property type="molecule type" value="Genomic_DNA"/>
</dbReference>
<dbReference type="GO" id="GO:0046872">
    <property type="term" value="F:metal ion binding"/>
    <property type="evidence" value="ECO:0007669"/>
    <property type="project" value="UniProtKB-KW"/>
</dbReference>
<dbReference type="AlphaFoldDB" id="A0A6J6Y500"/>
<comment type="cofactor">
    <cofactor evidence="1">
        <name>[4Fe-4S] cluster</name>
        <dbReference type="ChEBI" id="CHEBI:49883"/>
    </cofactor>
</comment>
<dbReference type="InterPro" id="IPR000573">
    <property type="entry name" value="AconitaseA/IPMdHydase_ssu_swvl"/>
</dbReference>
<protein>
    <submittedName>
        <fullName evidence="8">Unannotated protein</fullName>
    </submittedName>
</protein>
<feature type="domain" description="Aconitase A/isopropylmalate dehydratase small subunit swivel" evidence="7">
    <location>
        <begin position="129"/>
        <end position="257"/>
    </location>
</feature>
<dbReference type="InterPro" id="IPR006249">
    <property type="entry name" value="Aconitase/IRP2"/>
</dbReference>
<organism evidence="8">
    <name type="scientific">freshwater metagenome</name>
    <dbReference type="NCBI Taxonomy" id="449393"/>
    <lineage>
        <taxon>unclassified sequences</taxon>
        <taxon>metagenomes</taxon>
        <taxon>ecological metagenomes</taxon>
    </lineage>
</organism>
<sequence>MNHDFEKDSLGTDKDGKEVLLSEIWPSAKEIQDVIDSSISSEMFKKDYATVFDGDHRWKSLDTPTGKTFEWDAQSTYVRKPPYFDGMPSQPKPVTDIASARVLAILGDSVTTDHISPAGNIKADSPAGKYLEAHGVARADFNSYGSRRGNHEVMIRGTFANIRLKNMLLDGVEGGFTRNFLDNGAQSTIYDASVAYQAAGIPLVILAGKEYGSGSSRDWAAKGTALLGVRAVIAESFERIHRSNLIGMGVLPLQFKDGENAQSLGLKGDETFAISGITELNGGGIPKEVTVTAGDKTFTAKVRIDTPGEGDYYRHGGIMQYVLRQLLQ</sequence>
<keyword evidence="4" id="KW-0408">Iron</keyword>
<dbReference type="CDD" id="cd01580">
    <property type="entry name" value="AcnA_IRP_Swivel"/>
    <property type="match status" value="1"/>
</dbReference>
<accession>A0A6J6Y500</accession>
<dbReference type="Pfam" id="PF00694">
    <property type="entry name" value="Aconitase_C"/>
    <property type="match status" value="1"/>
</dbReference>
<comment type="similarity">
    <text evidence="2">Belongs to the aconitase/IPM isomerase family.</text>
</comment>
<dbReference type="PANTHER" id="PTHR11670">
    <property type="entry name" value="ACONITASE/IRON-RESPONSIVE ELEMENT FAMILY MEMBER"/>
    <property type="match status" value="1"/>
</dbReference>